<sequence length="911" mass="104964">MIGIFSTHCEFFWRSIVNFMALAPKKPTQHNQSTHCEFTQDMVRQPDVNKAVDSVTKCLLKAADIAIPKSSGNLPRLYKPWWNENCKAAKKAQRRAWDKFRRYPTTANHIAFKRAKSLFRKIRRQSKNGSFQKYVGSIQGHLSSKRMWEKVRTILGTNTFYHGISFLQTNGQLVSHTKGIANTLGSAFANVSSGDSYSQTFIHYKKQQEKRRIDFNTLTSLAYNVDFSLHELRRAIRSSHPTTPGPDGIHYDMLKNLSTKSLGLLLILFNRIWNEHVFPMAWNRAIVIPILKPGKNPEDPSSYRPIALTSCLYKTLERMINARLIHVLEEKKLLTEFQCGFRYGRSTMDNILNLETAIRDAFITKKHLVSMELFIIFHPWADKNGFFFSLQKTTCIHFCKVRGLHPVPVILLKDAAIPVVPVIKFLGILFDSKLTFRPHISHLKKKCIQSLNILKVLSNTTWGCKSSTLLKIYKFFSVVLSKLDYGSVIYGSAARSVVQQLDTVHHQGLRLASGAFRTFPVQSLYVLTGEPCLKLRRERFSLKYYFKIKQNPSHPSYERVMKPIFGQFYEKKVSFIPSFGHRMRPLLENFNLKNIDILPKHDEPPPWRSRNVLTIDDFHKLPKSTTAPSVYIQEFYYHRQKFERYGTVFTDGSKFGDHVGSAVVFSHIVISRTLNKHCSVFPSEIFAIYTALRAIRLLSQKKWIIYTDSQSCIEAILNASRQSHPLVLSTVKLYFKLQDRNFDILFCWIPGHVGITGNDEADAAAKAASSNVETFVPFQDIDQVLKQTILIKWQHIWDLELNNKLHSIQPSTAGFQPNNLNRRMSVKLARLRLGHTYFTHKHLLYADPAPNCSSCSTIISVRHILCECPKYRVLRRKYFGKSYPDLRDILGEPYNANVFSFVHDINFIHSI</sequence>
<dbReference type="InterPro" id="IPR012337">
    <property type="entry name" value="RNaseH-like_sf"/>
</dbReference>
<dbReference type="GO" id="GO:0003676">
    <property type="term" value="F:nucleic acid binding"/>
    <property type="evidence" value="ECO:0007669"/>
    <property type="project" value="InterPro"/>
</dbReference>
<name>A0A4Y2Q3D3_ARAVE</name>
<organism evidence="2 3">
    <name type="scientific">Araneus ventricosus</name>
    <name type="common">Orbweaver spider</name>
    <name type="synonym">Epeira ventricosa</name>
    <dbReference type="NCBI Taxonomy" id="182803"/>
    <lineage>
        <taxon>Eukaryota</taxon>
        <taxon>Metazoa</taxon>
        <taxon>Ecdysozoa</taxon>
        <taxon>Arthropoda</taxon>
        <taxon>Chelicerata</taxon>
        <taxon>Arachnida</taxon>
        <taxon>Araneae</taxon>
        <taxon>Araneomorphae</taxon>
        <taxon>Entelegynae</taxon>
        <taxon>Araneoidea</taxon>
        <taxon>Araneidae</taxon>
        <taxon>Araneus</taxon>
    </lineage>
</organism>
<protein>
    <recommendedName>
        <fullName evidence="1">RNase H type-1 domain-containing protein</fullName>
    </recommendedName>
</protein>
<dbReference type="GO" id="GO:0004523">
    <property type="term" value="F:RNA-DNA hybrid ribonuclease activity"/>
    <property type="evidence" value="ECO:0007669"/>
    <property type="project" value="InterPro"/>
</dbReference>
<dbReference type="AlphaFoldDB" id="A0A4Y2Q3D3"/>
<reference evidence="2 3" key="1">
    <citation type="journal article" date="2019" name="Sci. Rep.">
        <title>Orb-weaving spider Araneus ventricosus genome elucidates the spidroin gene catalogue.</title>
        <authorList>
            <person name="Kono N."/>
            <person name="Nakamura H."/>
            <person name="Ohtoshi R."/>
            <person name="Moran D.A.P."/>
            <person name="Shinohara A."/>
            <person name="Yoshida Y."/>
            <person name="Fujiwara M."/>
            <person name="Mori M."/>
            <person name="Tomita M."/>
            <person name="Arakawa K."/>
        </authorList>
    </citation>
    <scope>NUCLEOTIDE SEQUENCE [LARGE SCALE GENOMIC DNA]</scope>
</reference>
<dbReference type="Gene3D" id="3.30.420.10">
    <property type="entry name" value="Ribonuclease H-like superfamily/Ribonuclease H"/>
    <property type="match status" value="1"/>
</dbReference>
<dbReference type="OrthoDB" id="6436497at2759"/>
<accession>A0A4Y2Q3D3</accession>
<gene>
    <name evidence="2" type="ORF">AVEN_243513_1</name>
</gene>
<feature type="domain" description="RNase H type-1" evidence="1">
    <location>
        <begin position="642"/>
        <end position="770"/>
    </location>
</feature>
<dbReference type="InterPro" id="IPR052560">
    <property type="entry name" value="RdDP_mobile_element"/>
</dbReference>
<dbReference type="CDD" id="cd09276">
    <property type="entry name" value="Rnase_HI_RT_non_LTR"/>
    <property type="match status" value="1"/>
</dbReference>
<dbReference type="PANTHER" id="PTHR36688">
    <property type="entry name" value="ENDO/EXONUCLEASE/PHOSPHATASE DOMAIN-CONTAINING PROTEIN"/>
    <property type="match status" value="1"/>
</dbReference>
<evidence type="ECO:0000313" key="2">
    <source>
        <dbReference type="EMBL" id="GBN58655.1"/>
    </source>
</evidence>
<dbReference type="InterPro" id="IPR036397">
    <property type="entry name" value="RNaseH_sf"/>
</dbReference>
<evidence type="ECO:0000313" key="3">
    <source>
        <dbReference type="Proteomes" id="UP000499080"/>
    </source>
</evidence>
<dbReference type="PANTHER" id="PTHR36688:SF2">
    <property type="entry name" value="ENDONUCLEASE_EXONUCLEASE_PHOSPHATASE DOMAIN-CONTAINING PROTEIN"/>
    <property type="match status" value="1"/>
</dbReference>
<evidence type="ECO:0000259" key="1">
    <source>
        <dbReference type="PROSITE" id="PS50879"/>
    </source>
</evidence>
<dbReference type="PROSITE" id="PS50879">
    <property type="entry name" value="RNASE_H_1"/>
    <property type="match status" value="1"/>
</dbReference>
<dbReference type="InterPro" id="IPR000477">
    <property type="entry name" value="RT_dom"/>
</dbReference>
<dbReference type="InterPro" id="IPR002156">
    <property type="entry name" value="RNaseH_domain"/>
</dbReference>
<comment type="caution">
    <text evidence="2">The sequence shown here is derived from an EMBL/GenBank/DDBJ whole genome shotgun (WGS) entry which is preliminary data.</text>
</comment>
<keyword evidence="3" id="KW-1185">Reference proteome</keyword>
<dbReference type="EMBL" id="BGPR01012976">
    <property type="protein sequence ID" value="GBN58655.1"/>
    <property type="molecule type" value="Genomic_DNA"/>
</dbReference>
<dbReference type="SUPFAM" id="SSF53098">
    <property type="entry name" value="Ribonuclease H-like"/>
    <property type="match status" value="1"/>
</dbReference>
<proteinExistence type="predicted"/>
<dbReference type="Pfam" id="PF00075">
    <property type="entry name" value="RNase_H"/>
    <property type="match status" value="1"/>
</dbReference>
<dbReference type="Pfam" id="PF00078">
    <property type="entry name" value="RVT_1"/>
    <property type="match status" value="1"/>
</dbReference>
<dbReference type="Proteomes" id="UP000499080">
    <property type="component" value="Unassembled WGS sequence"/>
</dbReference>